<dbReference type="RefSeq" id="WP_130608635.1">
    <property type="nucleotide sequence ID" value="NZ_SGIU01000001.1"/>
</dbReference>
<evidence type="ECO:0000313" key="2">
    <source>
        <dbReference type="EMBL" id="TAI48499.1"/>
    </source>
</evidence>
<comment type="caution">
    <text evidence="2">The sequence shown here is derived from an EMBL/GenBank/DDBJ whole genome shotgun (WGS) entry which is preliminary data.</text>
</comment>
<name>A0A4Q8QJ60_9FLAO</name>
<evidence type="ECO:0000313" key="3">
    <source>
        <dbReference type="Proteomes" id="UP000291981"/>
    </source>
</evidence>
<accession>A0A4Q8QJ60</accession>
<evidence type="ECO:0000256" key="1">
    <source>
        <dbReference type="SAM" id="Phobius"/>
    </source>
</evidence>
<dbReference type="OrthoDB" id="676730at2"/>
<dbReference type="Proteomes" id="UP000291981">
    <property type="component" value="Unassembled WGS sequence"/>
</dbReference>
<keyword evidence="1" id="KW-1133">Transmembrane helix</keyword>
<dbReference type="EMBL" id="SGIU01000001">
    <property type="protein sequence ID" value="TAI48499.1"/>
    <property type="molecule type" value="Genomic_DNA"/>
</dbReference>
<evidence type="ECO:0008006" key="4">
    <source>
        <dbReference type="Google" id="ProtNLM"/>
    </source>
</evidence>
<gene>
    <name evidence="2" type="ORF">EW142_01455</name>
</gene>
<keyword evidence="1" id="KW-0812">Transmembrane</keyword>
<sequence>MGKNIKTYILLGVVLIIWGVIAYRIFATLSPEPQKQNSFVAKSYAPMEMAARDTFSIKADYRDPFLGTLTSSKPKKTPQAKVVKREIPSIDVRYTGSMYNSSTKKRIYFVTINGQQHLLEKGRSVAKITLVRGSEGSITYRYHGVLKKVSLTP</sequence>
<dbReference type="AlphaFoldDB" id="A0A4Q8QJ60"/>
<protein>
    <recommendedName>
        <fullName evidence="4">Type II secretion system protein GspC N-terminal domain-containing protein</fullName>
    </recommendedName>
</protein>
<keyword evidence="1" id="KW-0472">Membrane</keyword>
<feature type="transmembrane region" description="Helical" evidence="1">
    <location>
        <begin position="7"/>
        <end position="26"/>
    </location>
</feature>
<keyword evidence="3" id="KW-1185">Reference proteome</keyword>
<proteinExistence type="predicted"/>
<organism evidence="2 3">
    <name type="scientific">Flagellimonas allohymeniacidonis</name>
    <dbReference type="NCBI Taxonomy" id="2517819"/>
    <lineage>
        <taxon>Bacteria</taxon>
        <taxon>Pseudomonadati</taxon>
        <taxon>Bacteroidota</taxon>
        <taxon>Flavobacteriia</taxon>
        <taxon>Flavobacteriales</taxon>
        <taxon>Flavobacteriaceae</taxon>
        <taxon>Flagellimonas</taxon>
    </lineage>
</organism>
<reference evidence="2 3" key="1">
    <citation type="submission" date="2019-02" db="EMBL/GenBank/DDBJ databases">
        <title>Draft genome sequence of Muricauda sp. 176CP4-71.</title>
        <authorList>
            <person name="Park J.-S."/>
        </authorList>
    </citation>
    <scope>NUCLEOTIDE SEQUENCE [LARGE SCALE GENOMIC DNA]</scope>
    <source>
        <strain evidence="2 3">176CP4-71</strain>
    </source>
</reference>